<dbReference type="STRING" id="1235802.C823_04543"/>
<organism evidence="8 9">
    <name type="scientific">Eubacterium plexicaudatum ASF492</name>
    <dbReference type="NCBI Taxonomy" id="1235802"/>
    <lineage>
        <taxon>Bacteria</taxon>
        <taxon>Bacillati</taxon>
        <taxon>Bacillota</taxon>
        <taxon>Clostridia</taxon>
        <taxon>Eubacteriales</taxon>
        <taxon>Eubacteriaceae</taxon>
        <taxon>Eubacterium</taxon>
    </lineage>
</organism>
<dbReference type="OrthoDB" id="9801717at2"/>
<dbReference type="PANTHER" id="PTHR30629">
    <property type="entry name" value="PROPHAGE INTEGRASE"/>
    <property type="match status" value="1"/>
</dbReference>
<keyword evidence="3 5" id="KW-0238">DNA-binding</keyword>
<dbReference type="GO" id="GO:0015074">
    <property type="term" value="P:DNA integration"/>
    <property type="evidence" value="ECO:0007669"/>
    <property type="project" value="UniProtKB-KW"/>
</dbReference>
<reference evidence="8 9" key="1">
    <citation type="journal article" date="2014" name="Genome Announc.">
        <title>Draft genome sequences of the altered schaedler flora, a defined bacterial community from gnotobiotic mice.</title>
        <authorList>
            <person name="Wannemuehler M.J."/>
            <person name="Overstreet A.M."/>
            <person name="Ward D.V."/>
            <person name="Phillips G.J."/>
        </authorList>
    </citation>
    <scope>NUCLEOTIDE SEQUENCE [LARGE SCALE GENOMIC DNA]</scope>
    <source>
        <strain evidence="8 9">ASF492</strain>
    </source>
</reference>
<evidence type="ECO:0000256" key="5">
    <source>
        <dbReference type="PROSITE-ProRule" id="PRU01248"/>
    </source>
</evidence>
<gene>
    <name evidence="8" type="ORF">C823_04543</name>
</gene>
<dbReference type="HOGENOM" id="CLU_068855_0_0_9"/>
<dbReference type="PROSITE" id="PS51900">
    <property type="entry name" value="CB"/>
    <property type="match status" value="1"/>
</dbReference>
<dbReference type="SUPFAM" id="SSF56349">
    <property type="entry name" value="DNA breaking-rejoining enzymes"/>
    <property type="match status" value="1"/>
</dbReference>
<feature type="domain" description="Core-binding (CB)" evidence="7">
    <location>
        <begin position="23"/>
        <end position="109"/>
    </location>
</feature>
<dbReference type="InterPro" id="IPR010998">
    <property type="entry name" value="Integrase_recombinase_N"/>
</dbReference>
<evidence type="ECO:0000256" key="2">
    <source>
        <dbReference type="ARBA" id="ARBA00022908"/>
    </source>
</evidence>
<sequence>MPKPRETFRNIITSKEIISKFNPENQKLVNRYLKNLATKRSPNTVQAYTSDFNIFFAWNYLFNDNILFTDMKKLDMQDFFDFGITDLKWGANRYSRCHSSLSELSKFIEKFYDDIYPNFRNLLKFVDKLPKENVREKSVFKKEELDYLMDKLGGAKKFNEQCLLALIMASGARASELVRFTTDMIDYENTAFDGLFLETASKIKVKGRGVDGKYIERYIIKDIFVPYYEKYLPIRKEIMDKNKKEHNFIFIKRDGDPASVDTIRSWMDKWDNYLTKHWYPHAGRHFWTSYLSSIGLEKELIQELQKWSSSELVDVYNDNTAKDKKWKSLDKLKSALAEENK</sequence>
<proteinExistence type="inferred from homology"/>
<keyword evidence="2" id="KW-0229">DNA integration</keyword>
<dbReference type="Pfam" id="PF00589">
    <property type="entry name" value="Phage_integrase"/>
    <property type="match status" value="1"/>
</dbReference>
<dbReference type="Gene3D" id="1.10.150.130">
    <property type="match status" value="1"/>
</dbReference>
<keyword evidence="9" id="KW-1185">Reference proteome</keyword>
<dbReference type="CDD" id="cd00397">
    <property type="entry name" value="DNA_BRE_C"/>
    <property type="match status" value="1"/>
</dbReference>
<evidence type="ECO:0000259" key="7">
    <source>
        <dbReference type="PROSITE" id="PS51900"/>
    </source>
</evidence>
<dbReference type="InterPro" id="IPR011010">
    <property type="entry name" value="DNA_brk_join_enz"/>
</dbReference>
<comment type="caution">
    <text evidence="8">The sequence shown here is derived from an EMBL/GenBank/DDBJ whole genome shotgun (WGS) entry which is preliminary data.</text>
</comment>
<dbReference type="Gene3D" id="1.10.443.10">
    <property type="entry name" value="Intergrase catalytic core"/>
    <property type="match status" value="1"/>
</dbReference>
<name>N1ZZT6_9FIRM</name>
<evidence type="ECO:0000256" key="3">
    <source>
        <dbReference type="ARBA" id="ARBA00023125"/>
    </source>
</evidence>
<dbReference type="InterPro" id="IPR002104">
    <property type="entry name" value="Integrase_catalytic"/>
</dbReference>
<dbReference type="GO" id="GO:0006310">
    <property type="term" value="P:DNA recombination"/>
    <property type="evidence" value="ECO:0007669"/>
    <property type="project" value="UniProtKB-KW"/>
</dbReference>
<dbReference type="InterPro" id="IPR013762">
    <property type="entry name" value="Integrase-like_cat_sf"/>
</dbReference>
<accession>N1ZZT6</accession>
<feature type="domain" description="Tyr recombinase" evidence="6">
    <location>
        <begin position="135"/>
        <end position="330"/>
    </location>
</feature>
<evidence type="ECO:0008006" key="10">
    <source>
        <dbReference type="Google" id="ProtNLM"/>
    </source>
</evidence>
<dbReference type="eggNOG" id="COG0582">
    <property type="taxonomic scope" value="Bacteria"/>
</dbReference>
<evidence type="ECO:0000256" key="4">
    <source>
        <dbReference type="ARBA" id="ARBA00023172"/>
    </source>
</evidence>
<dbReference type="AlphaFoldDB" id="N1ZZT6"/>
<dbReference type="InterPro" id="IPR044068">
    <property type="entry name" value="CB"/>
</dbReference>
<dbReference type="InterPro" id="IPR050808">
    <property type="entry name" value="Phage_Integrase"/>
</dbReference>
<dbReference type="PATRIC" id="fig|1235802.3.peg.4832"/>
<dbReference type="Proteomes" id="UP000012589">
    <property type="component" value="Unassembled WGS sequence"/>
</dbReference>
<evidence type="ECO:0000313" key="8">
    <source>
        <dbReference type="EMBL" id="EMZ21401.1"/>
    </source>
</evidence>
<protein>
    <recommendedName>
        <fullName evidence="10">Tyr recombinase domain-containing protein</fullName>
    </recommendedName>
</protein>
<dbReference type="GO" id="GO:0003677">
    <property type="term" value="F:DNA binding"/>
    <property type="evidence" value="ECO:0007669"/>
    <property type="project" value="UniProtKB-UniRule"/>
</dbReference>
<dbReference type="PROSITE" id="PS51898">
    <property type="entry name" value="TYR_RECOMBINASE"/>
    <property type="match status" value="1"/>
</dbReference>
<dbReference type="PANTHER" id="PTHR30629:SF2">
    <property type="entry name" value="PROPHAGE INTEGRASE INTS-RELATED"/>
    <property type="match status" value="1"/>
</dbReference>
<evidence type="ECO:0000259" key="6">
    <source>
        <dbReference type="PROSITE" id="PS51898"/>
    </source>
</evidence>
<evidence type="ECO:0000313" key="9">
    <source>
        <dbReference type="Proteomes" id="UP000012589"/>
    </source>
</evidence>
<dbReference type="EMBL" id="AQFT01000133">
    <property type="protein sequence ID" value="EMZ21401.1"/>
    <property type="molecule type" value="Genomic_DNA"/>
</dbReference>
<evidence type="ECO:0000256" key="1">
    <source>
        <dbReference type="ARBA" id="ARBA00008857"/>
    </source>
</evidence>
<keyword evidence="4" id="KW-0233">DNA recombination</keyword>
<comment type="similarity">
    <text evidence="1">Belongs to the 'phage' integrase family.</text>
</comment>